<evidence type="ECO:0000256" key="2">
    <source>
        <dbReference type="SAM" id="Phobius"/>
    </source>
</evidence>
<gene>
    <name evidence="6" type="ORF">PRZ48_009538</name>
</gene>
<sequence length="1231" mass="129752">MRNLLSQLLAVGPELATFILSVPLFGARPTYALTQTAASSPNLDLQQLGRVAIGGDFDSVSLYTYEGQNENLSSNGSQSLLTRYPNGAFESLALVDADASIAAMCSFISRDGTNNGVVLGGNFTSVGGQQAGPIALWNPNTNEITNLPGLTGQVHALYCDQDSTTVYVGGNFMGGNSTNSMAWTTGWQDFPFAGFNGPVNSITKNSAGNIVFAGEFTGLGDATTPSQPDAQVVNLLGGTITGFNTAGSSDPKSIICSTADSGNQWLLADNTAGYWEGQYGFGFNPTKLRLYNAQGGHGTKSWYFERLDDGGILNFTYVDPTTGRNSSCSQSCPLPENNSTAQDFHFVNTVGVSGLRIYVTEWYGSSGGLAGIEIFQDDIYSYAVANFNEPKCDGISNGSSSVATPNSTWTEVPNRNLTPANFLSAYFTSTDSINSSTNVVFQPNIQQSGNYSVMLYTPGCIMDGSCGTRGQVNITGSMTSNSPPITTTLFQTNNYDKFDQIYYGYIDTDNFQPEVTLSPSSGQSAPLTVVASRVRFDLVSTTGGLNGLYEYTPGQAATTDDFSKSAINVAGSNLNDHAIINVAVQDTDNDVLYVAGDFSGGDVHNVMSIKQNGTALAGGGLNGQVAAMQLNGSRLYLGGTFSNTQDNSVTGLNNLAVFSIDDNTWTPLGAGVSGAVFDITPLPLNISDNNLQNCFAISGNFTSVNEFSGNAAFDAEGFAVWVPAQSNWLNNIANASLALNGFLTAWATVPDMAPVYAGTIKSQGSDYGDVVELVGSGVPGLQSLGVRLEPGASGSSTNNSSTKRKRALTTQSSGRNYTGVYEGLFYDENNLNITIIGGNFATNMSNGTTISNLIFINSTNTDQTSVSGTSGLDDDSIFVAMDTYNTLLFAGGAVNGTVNGNDATGLVVYDLSANRFANPHPPALGGDNVVVNVIATQPDSSNVFVGGSFQTAGSLQCETLCSYDAGVMQWQNTGAGLSGTINAMFWSSKTELIIAGNLTVNGNATTMATYDAKKQTFEEYTGASTLPGPISAISAVSSKYDEFWVSGVATSNSTTYLAKYQDGAWTATGGLGDSTTIRKLQIMPLTDSHASSALMADDQSLLILGDVNIPMQGNASAVLFNGTTFVPYVLTNMNDGSQGSLSAIFVGNPQYFMEENDHHLALGLVVLIGLAISLGIIFFMVIAGILIERRRRQKEGYVPMTAKFDRSNNIARVPPESLFHNLEGKPSPPKL</sequence>
<dbReference type="Pfam" id="PF20842">
    <property type="entry name" value="Rax2_2"/>
    <property type="match status" value="1"/>
</dbReference>
<organism evidence="6 7">
    <name type="scientific">Zasmidium cellare</name>
    <name type="common">Wine cellar mold</name>
    <name type="synonym">Racodium cellare</name>
    <dbReference type="NCBI Taxonomy" id="395010"/>
    <lineage>
        <taxon>Eukaryota</taxon>
        <taxon>Fungi</taxon>
        <taxon>Dikarya</taxon>
        <taxon>Ascomycota</taxon>
        <taxon>Pezizomycotina</taxon>
        <taxon>Dothideomycetes</taxon>
        <taxon>Dothideomycetidae</taxon>
        <taxon>Mycosphaerellales</taxon>
        <taxon>Mycosphaerellaceae</taxon>
        <taxon>Zasmidium</taxon>
    </lineage>
</organism>
<dbReference type="InterPro" id="IPR048265">
    <property type="entry name" value="Rax2-like_third"/>
</dbReference>
<evidence type="ECO:0000259" key="4">
    <source>
        <dbReference type="Pfam" id="PF20842"/>
    </source>
</evidence>
<keyword evidence="2" id="KW-0472">Membrane</keyword>
<accession>A0ABR0ECN1</accession>
<keyword evidence="7" id="KW-1185">Reference proteome</keyword>
<dbReference type="Pfam" id="PF12768">
    <property type="entry name" value="Rax2"/>
    <property type="match status" value="1"/>
</dbReference>
<dbReference type="Pfam" id="PF20843">
    <property type="entry name" value="Rax2_3"/>
    <property type="match status" value="1"/>
</dbReference>
<dbReference type="SUPFAM" id="SSF63829">
    <property type="entry name" value="Calcium-dependent phosphotriesterase"/>
    <property type="match status" value="1"/>
</dbReference>
<evidence type="ECO:0000256" key="1">
    <source>
        <dbReference type="SAM" id="MobiDB-lite"/>
    </source>
</evidence>
<evidence type="ECO:0000259" key="5">
    <source>
        <dbReference type="Pfam" id="PF20843"/>
    </source>
</evidence>
<protein>
    <submittedName>
        <fullName evidence="6">Uncharacterized protein</fullName>
    </submittedName>
</protein>
<evidence type="ECO:0000259" key="3">
    <source>
        <dbReference type="Pfam" id="PF12768"/>
    </source>
</evidence>
<dbReference type="PANTHER" id="PTHR31778:SF2">
    <property type="entry name" value="BUD SITE SELECTION PROTEIN RAX2"/>
    <property type="match status" value="1"/>
</dbReference>
<feature type="transmembrane region" description="Helical" evidence="2">
    <location>
        <begin position="1160"/>
        <end position="1187"/>
    </location>
</feature>
<dbReference type="SUPFAM" id="SSF50965">
    <property type="entry name" value="Galactose oxidase, central domain"/>
    <property type="match status" value="1"/>
</dbReference>
<feature type="domain" description="Rax2-like third" evidence="5">
    <location>
        <begin position="380"/>
        <end position="539"/>
    </location>
</feature>
<evidence type="ECO:0000313" key="7">
    <source>
        <dbReference type="Proteomes" id="UP001305779"/>
    </source>
</evidence>
<dbReference type="InterPro" id="IPR011043">
    <property type="entry name" value="Gal_Oxase/kelch_b-propeller"/>
</dbReference>
<feature type="region of interest" description="Disordered" evidence="1">
    <location>
        <begin position="786"/>
        <end position="811"/>
    </location>
</feature>
<dbReference type="InterPro" id="IPR048266">
    <property type="entry name" value="Rax2-like_second"/>
</dbReference>
<feature type="domain" description="Rax2-like second" evidence="4">
    <location>
        <begin position="229"/>
        <end position="369"/>
    </location>
</feature>
<dbReference type="InterPro" id="IPR024982">
    <property type="entry name" value="Rax2-like_C"/>
</dbReference>
<dbReference type="PANTHER" id="PTHR31778">
    <property type="entry name" value="BUD SITE SELECTION PROTEIN RAX2"/>
    <property type="match status" value="1"/>
</dbReference>
<name>A0ABR0ECN1_ZASCE</name>
<keyword evidence="2" id="KW-1133">Transmembrane helix</keyword>
<reference evidence="6 7" key="1">
    <citation type="journal article" date="2023" name="G3 (Bethesda)">
        <title>A chromosome-level genome assembly of Zasmidium syzygii isolated from banana leaves.</title>
        <authorList>
            <person name="van Westerhoven A.C."/>
            <person name="Mehrabi R."/>
            <person name="Talebi R."/>
            <person name="Steentjes M.B.F."/>
            <person name="Corcolon B."/>
            <person name="Chong P.A."/>
            <person name="Kema G.H.J."/>
            <person name="Seidl M.F."/>
        </authorList>
    </citation>
    <scope>NUCLEOTIDE SEQUENCE [LARGE SCALE GENOMIC DNA]</scope>
    <source>
        <strain evidence="6 7">P124</strain>
    </source>
</reference>
<keyword evidence="2" id="KW-0812">Transmembrane</keyword>
<comment type="caution">
    <text evidence="6">The sequence shown here is derived from an EMBL/GenBank/DDBJ whole genome shotgun (WGS) entry which is preliminary data.</text>
</comment>
<dbReference type="Proteomes" id="UP001305779">
    <property type="component" value="Unassembled WGS sequence"/>
</dbReference>
<evidence type="ECO:0000313" key="6">
    <source>
        <dbReference type="EMBL" id="KAK4499026.1"/>
    </source>
</evidence>
<feature type="domain" description="Rax2-like C-terminal" evidence="3">
    <location>
        <begin position="906"/>
        <end position="1154"/>
    </location>
</feature>
<dbReference type="EMBL" id="JAXOVC010000007">
    <property type="protein sequence ID" value="KAK4499026.1"/>
    <property type="molecule type" value="Genomic_DNA"/>
</dbReference>
<proteinExistence type="predicted"/>